<feature type="non-terminal residue" evidence="2">
    <location>
        <position position="1"/>
    </location>
</feature>
<protein>
    <recommendedName>
        <fullName evidence="4">HECT domain-containing protein</fullName>
    </recommendedName>
</protein>
<evidence type="ECO:0000256" key="1">
    <source>
        <dbReference type="PROSITE-ProRule" id="PRU00235"/>
    </source>
</evidence>
<dbReference type="EMBL" id="QUTD01011960">
    <property type="protein sequence ID" value="RHY38938.1"/>
    <property type="molecule type" value="Genomic_DNA"/>
</dbReference>
<feature type="repeat" description="RCC1" evidence="1">
    <location>
        <begin position="1"/>
        <end position="53"/>
    </location>
</feature>
<name>A0A397C362_APHAT</name>
<dbReference type="AlphaFoldDB" id="A0A397C362"/>
<dbReference type="PROSITE" id="PS50012">
    <property type="entry name" value="RCC1_3"/>
    <property type="match status" value="1"/>
</dbReference>
<evidence type="ECO:0008006" key="4">
    <source>
        <dbReference type="Google" id="ProtNLM"/>
    </source>
</evidence>
<sequence>EMYTWGHSDSGRLGHGDNITRKSPCFVEAFAWQGYRPVSIAVGDKYNLVLVQPVAEKPPTCSSSSNNQGLLAPPHHPKTLLVEEACSLDESMPLTAASLAAHIMTHVDRLGRACMPQDNVQLLEKLRHVYLHPTSTPPAMAYAVDVSNETFLILKTTSQLTTDLLVTSLRLVQVNLYRLLTCPKLAPPVVHKLFVLLRELATLPVADDTKEISQCAADALKDYVMVDLMARLFSKTHTCDVAASEIASAWDSLTYMDLMALMARLVKQCADTDNTDPRLQLQLKLVAVLQSHLFAAWNPSMYCTRCISRVLGSYLEGLLGEGLSLLRKVHKGLLKGNDVSQLRPSFFHVLVPLAIECIQVTTPLRSNMALAKTLLPLLLPMLKLVDEITYKMSEDSKANNQALPIDIAWITEPTTPATVSLPQLVTALSRQHFDMGPSTTRGTPLKIIGLSILHDSLCKLTSSSAKCELLRAFIEPVECGGDMGGWLTLTVNAWQEPKVEFHRNAVADVDDVGLTPLQVLEQDMHTQYSVAYHSKLSKAFENLYIRLAKIVASPESSLLLKKRALNLWGELLQHEAAHVALAASPPLDILDDAISSSTHGVPSSSCLAPRLRPVEKLVYMATSRHNVHQACWHVFSWLCKQFMANEQFMANSYDSAMSSDLRPSASAKAVVCASPRKRLTLPPKLIVSTMEESFDHMVLVLLQEAAKIKVQAMYDTGM</sequence>
<proteinExistence type="predicted"/>
<accession>A0A397C362</accession>
<reference evidence="2 3" key="1">
    <citation type="submission" date="2018-08" db="EMBL/GenBank/DDBJ databases">
        <title>Aphanomyces genome sequencing and annotation.</title>
        <authorList>
            <person name="Minardi D."/>
            <person name="Oidtmann B."/>
            <person name="Van Der Giezen M."/>
            <person name="Studholme D.J."/>
        </authorList>
    </citation>
    <scope>NUCLEOTIDE SEQUENCE [LARGE SCALE GENOMIC DNA]</scope>
    <source>
        <strain evidence="2 3">D2</strain>
    </source>
</reference>
<organism evidence="2 3">
    <name type="scientific">Aphanomyces astaci</name>
    <name type="common">Crayfish plague agent</name>
    <dbReference type="NCBI Taxonomy" id="112090"/>
    <lineage>
        <taxon>Eukaryota</taxon>
        <taxon>Sar</taxon>
        <taxon>Stramenopiles</taxon>
        <taxon>Oomycota</taxon>
        <taxon>Saprolegniomycetes</taxon>
        <taxon>Saprolegniales</taxon>
        <taxon>Verrucalvaceae</taxon>
        <taxon>Aphanomyces</taxon>
    </lineage>
</organism>
<evidence type="ECO:0000313" key="2">
    <source>
        <dbReference type="EMBL" id="RHY38938.1"/>
    </source>
</evidence>
<evidence type="ECO:0000313" key="3">
    <source>
        <dbReference type="Proteomes" id="UP000266643"/>
    </source>
</evidence>
<dbReference type="Proteomes" id="UP000266643">
    <property type="component" value="Unassembled WGS sequence"/>
</dbReference>
<dbReference type="VEuPathDB" id="FungiDB:H257_02112"/>
<dbReference type="InterPro" id="IPR000408">
    <property type="entry name" value="Reg_chr_condens"/>
</dbReference>
<gene>
    <name evidence="2" type="ORF">DYB30_011294</name>
</gene>
<dbReference type="Gene3D" id="2.130.10.30">
    <property type="entry name" value="Regulator of chromosome condensation 1/beta-lactamase-inhibitor protein II"/>
    <property type="match status" value="1"/>
</dbReference>
<comment type="caution">
    <text evidence="2">The sequence shown here is derived from an EMBL/GenBank/DDBJ whole genome shotgun (WGS) entry which is preliminary data.</text>
</comment>
<dbReference type="Pfam" id="PF00415">
    <property type="entry name" value="RCC1"/>
    <property type="match status" value="1"/>
</dbReference>
<dbReference type="InterPro" id="IPR009091">
    <property type="entry name" value="RCC1/BLIP-II"/>
</dbReference>
<dbReference type="SUPFAM" id="SSF50985">
    <property type="entry name" value="RCC1/BLIP-II"/>
    <property type="match status" value="1"/>
</dbReference>